<dbReference type="EC" id="2.7.1.16" evidence="7 8"/>
<dbReference type="InterPro" id="IPR043129">
    <property type="entry name" value="ATPase_NBD"/>
</dbReference>
<evidence type="ECO:0000259" key="10">
    <source>
        <dbReference type="Pfam" id="PF02782"/>
    </source>
</evidence>
<reference evidence="11 12" key="1">
    <citation type="submission" date="2018-09" db="EMBL/GenBank/DDBJ databases">
        <title>Genomic Encyclopedia of Type Strains, Phase III (KMG-III): the genomes of soil and plant-associated and newly described type strains.</title>
        <authorList>
            <person name="Whitman W."/>
        </authorList>
    </citation>
    <scope>NUCLEOTIDE SEQUENCE [LARGE SCALE GENOMIC DNA]</scope>
    <source>
        <strain evidence="11 12">CECT 7938</strain>
    </source>
</reference>
<dbReference type="GO" id="GO:0019569">
    <property type="term" value="P:L-arabinose catabolic process to D-xylulose 5-phosphate"/>
    <property type="evidence" value="ECO:0007669"/>
    <property type="project" value="UniProtKB-UniPathway"/>
</dbReference>
<dbReference type="Proteomes" id="UP000286246">
    <property type="component" value="Unassembled WGS sequence"/>
</dbReference>
<evidence type="ECO:0000256" key="7">
    <source>
        <dbReference type="NCBIfam" id="TIGR01234"/>
    </source>
</evidence>
<comment type="pathway">
    <text evidence="8">Carbohydrate degradation; L-arabinose degradation via L-ribulose; D-xylulose 5-phosphate from L-arabinose (bacterial route): step 2/3.</text>
</comment>
<dbReference type="PANTHER" id="PTHR43435:SF4">
    <property type="entry name" value="FGGY CARBOHYDRATE KINASE DOMAIN-CONTAINING PROTEIN"/>
    <property type="match status" value="1"/>
</dbReference>
<dbReference type="GO" id="GO:0005737">
    <property type="term" value="C:cytoplasm"/>
    <property type="evidence" value="ECO:0007669"/>
    <property type="project" value="TreeGrafter"/>
</dbReference>
<dbReference type="GO" id="GO:0005524">
    <property type="term" value="F:ATP binding"/>
    <property type="evidence" value="ECO:0007669"/>
    <property type="project" value="UniProtKB-UniRule"/>
</dbReference>
<dbReference type="Pfam" id="PF02782">
    <property type="entry name" value="FGGY_C"/>
    <property type="match status" value="1"/>
</dbReference>
<evidence type="ECO:0000256" key="6">
    <source>
        <dbReference type="ARBA" id="ARBA00023277"/>
    </source>
</evidence>
<dbReference type="OrthoDB" id="9805576at2"/>
<name>A0A420BGP2_SPHD1</name>
<dbReference type="UniPathway" id="UPA00145">
    <property type="reaction ID" value="UER00566"/>
</dbReference>
<dbReference type="InterPro" id="IPR018484">
    <property type="entry name" value="FGGY_N"/>
</dbReference>
<dbReference type="InterPro" id="IPR018485">
    <property type="entry name" value="FGGY_C"/>
</dbReference>
<feature type="domain" description="Carbohydrate kinase FGGY N-terminal" evidence="9">
    <location>
        <begin position="5"/>
        <end position="282"/>
    </location>
</feature>
<dbReference type="Pfam" id="PF00370">
    <property type="entry name" value="FGGY_N"/>
    <property type="match status" value="1"/>
</dbReference>
<dbReference type="Gene3D" id="1.20.58.2240">
    <property type="match status" value="1"/>
</dbReference>
<gene>
    <name evidence="11" type="ORF">DFQ12_0711</name>
</gene>
<evidence type="ECO:0000259" key="9">
    <source>
        <dbReference type="Pfam" id="PF00370"/>
    </source>
</evidence>
<dbReference type="SUPFAM" id="SSF53067">
    <property type="entry name" value="Actin-like ATPase domain"/>
    <property type="match status" value="2"/>
</dbReference>
<dbReference type="GO" id="GO:0019150">
    <property type="term" value="F:D-ribulokinase activity"/>
    <property type="evidence" value="ECO:0007669"/>
    <property type="project" value="TreeGrafter"/>
</dbReference>
<evidence type="ECO:0000256" key="3">
    <source>
        <dbReference type="ARBA" id="ARBA00022777"/>
    </source>
</evidence>
<evidence type="ECO:0000256" key="8">
    <source>
        <dbReference type="RuleBase" id="RU003455"/>
    </source>
</evidence>
<keyword evidence="4" id="KW-0067">ATP-binding</keyword>
<organism evidence="11 12">
    <name type="scientific">Sphingobacterium detergens</name>
    <dbReference type="NCBI Taxonomy" id="1145106"/>
    <lineage>
        <taxon>Bacteria</taxon>
        <taxon>Pseudomonadati</taxon>
        <taxon>Bacteroidota</taxon>
        <taxon>Sphingobacteriia</taxon>
        <taxon>Sphingobacteriales</taxon>
        <taxon>Sphingobacteriaceae</taxon>
        <taxon>Sphingobacterium</taxon>
    </lineage>
</organism>
<dbReference type="NCBIfam" id="TIGR01234">
    <property type="entry name" value="L-ribulokinase"/>
    <property type="match status" value="1"/>
</dbReference>
<dbReference type="CDD" id="cd07781">
    <property type="entry name" value="ASKHA_NBD_FGGY_L-RBK"/>
    <property type="match status" value="1"/>
</dbReference>
<protein>
    <recommendedName>
        <fullName evidence="7 8">Ribulokinase</fullName>
        <ecNumber evidence="7 8">2.7.1.16</ecNumber>
    </recommendedName>
</protein>
<comment type="similarity">
    <text evidence="8">Belongs to the ribulokinase family.</text>
</comment>
<evidence type="ECO:0000256" key="4">
    <source>
        <dbReference type="ARBA" id="ARBA00022840"/>
    </source>
</evidence>
<dbReference type="InterPro" id="IPR000577">
    <property type="entry name" value="Carb_kinase_FGGY"/>
</dbReference>
<evidence type="ECO:0000313" key="11">
    <source>
        <dbReference type="EMBL" id="RKE55872.1"/>
    </source>
</evidence>
<dbReference type="Gene3D" id="3.30.420.40">
    <property type="match status" value="1"/>
</dbReference>
<evidence type="ECO:0000256" key="2">
    <source>
        <dbReference type="ARBA" id="ARBA00022741"/>
    </source>
</evidence>
<keyword evidence="5 8" id="KW-0054">Arabinose catabolism</keyword>
<dbReference type="RefSeq" id="WP_120257608.1">
    <property type="nucleotide sequence ID" value="NZ_RAPY01000001.1"/>
</dbReference>
<dbReference type="AlphaFoldDB" id="A0A420BGP2"/>
<dbReference type="GO" id="GO:0008741">
    <property type="term" value="F:ribulokinase activity"/>
    <property type="evidence" value="ECO:0007669"/>
    <property type="project" value="UniProtKB-UniRule"/>
</dbReference>
<evidence type="ECO:0000256" key="5">
    <source>
        <dbReference type="ARBA" id="ARBA00022935"/>
    </source>
</evidence>
<keyword evidence="2" id="KW-0547">Nucleotide-binding</keyword>
<keyword evidence="12" id="KW-1185">Reference proteome</keyword>
<dbReference type="InterPro" id="IPR005929">
    <property type="entry name" value="Ribulokinase"/>
</dbReference>
<dbReference type="EMBL" id="RAPY01000001">
    <property type="protein sequence ID" value="RKE55872.1"/>
    <property type="molecule type" value="Genomic_DNA"/>
</dbReference>
<sequence length="562" mass="61554">MSKSYVIGVDYGSDSVRSVLVDASCGAEIASSVFYYPRWKRGEFCNAARSQFRQHPLDYIEGLEATVKDCLQKSGIQNIGELVKAISVDTTGSTPVAVNEAGVPLALLPEFKDNPNAMFILWKDHTAVNEAKEINRYNQSYTVDYLKYVGGIYSSEWFWAKLLHTVRVDPQVRQATFSWVEHCDYIPFLLTGGKQANAIKRSVCAAGHKSLWAAEFDGLPPNEFFAGIDPLLDGFVDRLFSETYTSDKPAGRLSPEWAERLGLSTSVVVGVGAFDCHMGAVGGQIEPYYLSKVMGTSTCDMLVAPKEEVADVLVKGICGQVDGSIIPGMIGMEAGQSAFGDAYAWLKQLLLWPTYNLIPELEGLSDTMRENILTTLEEKLLLRLSEKASKLPLTADSELAVDWLNGRRTPDADQSLKAAIMGLQLGTDAPAIFRAIAEATCFGAKAIVERFVDQGIPIKGLIGLGGVAKKSPFIMQMMANVMNMPIRIHKSEQTCALGAAMFAATAAGLYDRVEDAMQAMGQGFECTYEPEQEWLSIYAERYEKYKALGAFVESRVSMPVTV</sequence>
<keyword evidence="1 8" id="KW-0808">Transferase</keyword>
<evidence type="ECO:0000256" key="1">
    <source>
        <dbReference type="ARBA" id="ARBA00022679"/>
    </source>
</evidence>
<dbReference type="NCBIfam" id="NF003154">
    <property type="entry name" value="PRK04123.1"/>
    <property type="match status" value="1"/>
</dbReference>
<keyword evidence="3 8" id="KW-0418">Kinase</keyword>
<feature type="domain" description="Carbohydrate kinase FGGY C-terminal" evidence="10">
    <location>
        <begin position="292"/>
        <end position="507"/>
    </location>
</feature>
<dbReference type="PIRSF" id="PIRSF000538">
    <property type="entry name" value="GlpK"/>
    <property type="match status" value="1"/>
</dbReference>
<dbReference type="PANTHER" id="PTHR43435">
    <property type="entry name" value="RIBULOKINASE"/>
    <property type="match status" value="1"/>
</dbReference>
<accession>A0A420BGP2</accession>
<comment type="catalytic activity">
    <reaction evidence="8">
        <text>L-ribulose + ATP = L-ribulose 5-phosphate + ADP + H(+)</text>
        <dbReference type="Rhea" id="RHEA:22072"/>
        <dbReference type="ChEBI" id="CHEBI:15378"/>
        <dbReference type="ChEBI" id="CHEBI:16880"/>
        <dbReference type="ChEBI" id="CHEBI:30616"/>
        <dbReference type="ChEBI" id="CHEBI:58226"/>
        <dbReference type="ChEBI" id="CHEBI:456216"/>
        <dbReference type="EC" id="2.7.1.16"/>
    </reaction>
</comment>
<comment type="caution">
    <text evidence="11">The sequence shown here is derived from an EMBL/GenBank/DDBJ whole genome shotgun (WGS) entry which is preliminary data.</text>
</comment>
<keyword evidence="6 8" id="KW-0119">Carbohydrate metabolism</keyword>
<evidence type="ECO:0000313" key="12">
    <source>
        <dbReference type="Proteomes" id="UP000286246"/>
    </source>
</evidence>
<proteinExistence type="inferred from homology"/>